<comment type="caution">
    <text evidence="2">The sequence shown here is derived from an EMBL/GenBank/DDBJ whole genome shotgun (WGS) entry which is preliminary data.</text>
</comment>
<dbReference type="InterPro" id="IPR036291">
    <property type="entry name" value="NAD(P)-bd_dom_sf"/>
</dbReference>
<dbReference type="SUPFAM" id="SSF51735">
    <property type="entry name" value="NAD(P)-binding Rossmann-fold domains"/>
    <property type="match status" value="1"/>
</dbReference>
<dbReference type="Proteomes" id="UP000297318">
    <property type="component" value="Unassembled WGS sequence"/>
</dbReference>
<evidence type="ECO:0000313" key="2">
    <source>
        <dbReference type="EMBL" id="TGO04105.1"/>
    </source>
</evidence>
<accession>A0A4Z1DWT2</accession>
<evidence type="ECO:0000313" key="3">
    <source>
        <dbReference type="Proteomes" id="UP000297318"/>
    </source>
</evidence>
<dbReference type="AlphaFoldDB" id="A0A4Z1DWT2"/>
<gene>
    <name evidence="2" type="ORF">SERN_2696</name>
</gene>
<dbReference type="Pfam" id="PF01370">
    <property type="entry name" value="Epimerase"/>
    <property type="match status" value="1"/>
</dbReference>
<feature type="domain" description="NAD-dependent epimerase/dehydratase" evidence="1">
    <location>
        <begin position="7"/>
        <end position="218"/>
    </location>
</feature>
<organism evidence="2 3">
    <name type="scientific">Serinibacter arcticus</name>
    <dbReference type="NCBI Taxonomy" id="1655435"/>
    <lineage>
        <taxon>Bacteria</taxon>
        <taxon>Bacillati</taxon>
        <taxon>Actinomycetota</taxon>
        <taxon>Actinomycetes</taxon>
        <taxon>Micrococcales</taxon>
        <taxon>Beutenbergiaceae</taxon>
        <taxon>Serinibacter</taxon>
    </lineage>
</organism>
<dbReference type="PANTHER" id="PTHR43245:SF13">
    <property type="entry name" value="UDP-D-APIOSE_UDP-D-XYLOSE SYNTHASE 2"/>
    <property type="match status" value="1"/>
</dbReference>
<keyword evidence="3" id="KW-1185">Reference proteome</keyword>
<protein>
    <submittedName>
        <fullName evidence="2">UDP-glucose 4-epimerase</fullName>
    </submittedName>
</protein>
<dbReference type="InterPro" id="IPR001509">
    <property type="entry name" value="Epimerase_deHydtase"/>
</dbReference>
<name>A0A4Z1DWT2_9MICO</name>
<dbReference type="EMBL" id="RHPJ01000004">
    <property type="protein sequence ID" value="TGO04105.1"/>
    <property type="molecule type" value="Genomic_DNA"/>
</dbReference>
<evidence type="ECO:0000259" key="1">
    <source>
        <dbReference type="Pfam" id="PF01370"/>
    </source>
</evidence>
<sequence length="283" mass="30462">MTTRKRILVTGAAGYIGVHVVRALLARGADVLATHLPGQALPEPAAGVTWLEIDIFAPGAAAQVSDVDACVHLAWRAGFVHNDPVHVLNLSDHFRFLDELAAAGVGQIAVLGSMHEIGYHEGPIDETTAARPSSLYGVAKNALRQALELRFDASPTVFQWLRCFYVYGDDERGQSIFAKIARAAREGATTFPFTTGANRYDFLEVDELGDQIAAVVVQTTVTGVINCCSGTPVSLADQVESFIAERGFSIALEYGAFPDRPYDSPGVWGDATRIRQIMAAERS</sequence>
<proteinExistence type="predicted"/>
<dbReference type="RefSeq" id="WP_135850705.1">
    <property type="nucleotide sequence ID" value="NZ_RHPJ01000004.1"/>
</dbReference>
<dbReference type="OrthoDB" id="9778052at2"/>
<reference evidence="2 3" key="1">
    <citation type="submission" date="2018-11" db="EMBL/GenBank/DDBJ databases">
        <title>Complete genome sequencing of the Actinobacteria Serinibacter sp. K3-2.</title>
        <authorList>
            <person name="Rakitin A.L."/>
            <person name="Beletsky A.V."/>
            <person name="Mardanov A.V."/>
            <person name="Ravin N.V."/>
            <person name="Gromova A.S."/>
            <person name="Filippova S.N."/>
            <person name="Gal'Chenko V.F."/>
        </authorList>
    </citation>
    <scope>NUCLEOTIDE SEQUENCE [LARGE SCALE GENOMIC DNA]</scope>
    <source>
        <strain evidence="2 3">K3-2</strain>
    </source>
</reference>
<dbReference type="PANTHER" id="PTHR43245">
    <property type="entry name" value="BIFUNCTIONAL POLYMYXIN RESISTANCE PROTEIN ARNA"/>
    <property type="match status" value="1"/>
</dbReference>
<dbReference type="Gene3D" id="3.40.50.720">
    <property type="entry name" value="NAD(P)-binding Rossmann-like Domain"/>
    <property type="match status" value="1"/>
</dbReference>
<dbReference type="InterPro" id="IPR050177">
    <property type="entry name" value="Lipid_A_modif_metabolic_enz"/>
</dbReference>